<comment type="caution">
    <text evidence="11">The sequence shown here is derived from an EMBL/GenBank/DDBJ whole genome shotgun (WGS) entry which is preliminary data.</text>
</comment>
<evidence type="ECO:0000256" key="3">
    <source>
        <dbReference type="ARBA" id="ARBA00022679"/>
    </source>
</evidence>
<accession>A0AAD5ALP1</accession>
<keyword evidence="7 9" id="KW-0333">Golgi apparatus</keyword>
<evidence type="ECO:0000256" key="5">
    <source>
        <dbReference type="ARBA" id="ARBA00022968"/>
    </source>
</evidence>
<dbReference type="Gene3D" id="3.90.182.10">
    <property type="entry name" value="Toxin - Anthrax Protective Antigen,domain 1"/>
    <property type="match status" value="1"/>
</dbReference>
<keyword evidence="5 9" id="KW-0735">Signal-anchor</keyword>
<evidence type="ECO:0000256" key="6">
    <source>
        <dbReference type="ARBA" id="ARBA00022989"/>
    </source>
</evidence>
<dbReference type="AlphaFoldDB" id="A0AAD5ALP1"/>
<dbReference type="Gene3D" id="3.90.550.10">
    <property type="entry name" value="Spore Coat Polysaccharide Biosynthesis Protein SpsA, Chain A"/>
    <property type="match status" value="1"/>
</dbReference>
<dbReference type="SMART" id="SM00758">
    <property type="entry name" value="PA14"/>
    <property type="match status" value="1"/>
</dbReference>
<evidence type="ECO:0000256" key="1">
    <source>
        <dbReference type="ARBA" id="ARBA00004447"/>
    </source>
</evidence>
<comment type="similarity">
    <text evidence="2 9">Belongs to the chondroitin N-acetylgalactosaminyltransferase family.</text>
</comment>
<evidence type="ECO:0000259" key="10">
    <source>
        <dbReference type="PROSITE" id="PS51820"/>
    </source>
</evidence>
<gene>
    <name evidence="11" type="ORF">C0J50_22371</name>
</gene>
<feature type="non-terminal residue" evidence="11">
    <location>
        <position position="1"/>
    </location>
</feature>
<dbReference type="PROSITE" id="PS51820">
    <property type="entry name" value="PA14"/>
    <property type="match status" value="1"/>
</dbReference>
<evidence type="ECO:0000256" key="2">
    <source>
        <dbReference type="ARBA" id="ARBA00009239"/>
    </source>
</evidence>
<dbReference type="InterPro" id="IPR011658">
    <property type="entry name" value="PA14_dom"/>
</dbReference>
<dbReference type="Proteomes" id="UP001205998">
    <property type="component" value="Unassembled WGS sequence"/>
</dbReference>
<dbReference type="EMBL" id="MU551697">
    <property type="protein sequence ID" value="KAI5617782.1"/>
    <property type="molecule type" value="Genomic_DNA"/>
</dbReference>
<dbReference type="PANTHER" id="PTHR12369:SF15">
    <property type="entry name" value="BETA-1,4-N-ACETYLGALACTOSAMINYLTRANSFERASE 3"/>
    <property type="match status" value="1"/>
</dbReference>
<comment type="function">
    <text evidence="9">Transfers N-acetylgalactosamine (GalNAc) from UDP-GalNAc to N-acetylglucosamine-beta-benzyl with a beta-1,4-linkage to form N,N'-diacetyllactosediamine, GalNAc-beta-1,4-GlcNAc structures in N-linked glycans and probably O-linked glycans.</text>
</comment>
<keyword evidence="4" id="KW-0812">Transmembrane</keyword>
<evidence type="ECO:0000313" key="12">
    <source>
        <dbReference type="Proteomes" id="UP001205998"/>
    </source>
</evidence>
<dbReference type="InterPro" id="IPR029044">
    <property type="entry name" value="Nucleotide-diphossugar_trans"/>
</dbReference>
<keyword evidence="6" id="KW-1133">Transmembrane helix</keyword>
<organism evidence="11 12">
    <name type="scientific">Silurus asotus</name>
    <name type="common">Amur catfish</name>
    <name type="synonym">Parasilurus asotus</name>
    <dbReference type="NCBI Taxonomy" id="30991"/>
    <lineage>
        <taxon>Eukaryota</taxon>
        <taxon>Metazoa</taxon>
        <taxon>Chordata</taxon>
        <taxon>Craniata</taxon>
        <taxon>Vertebrata</taxon>
        <taxon>Euteleostomi</taxon>
        <taxon>Actinopterygii</taxon>
        <taxon>Neopterygii</taxon>
        <taxon>Teleostei</taxon>
        <taxon>Ostariophysi</taxon>
        <taxon>Siluriformes</taxon>
        <taxon>Siluridae</taxon>
        <taxon>Silurus</taxon>
    </lineage>
</organism>
<dbReference type="EC" id="2.4.1.244" evidence="9"/>
<feature type="non-terminal residue" evidence="11">
    <location>
        <position position="638"/>
    </location>
</feature>
<evidence type="ECO:0000256" key="8">
    <source>
        <dbReference type="ARBA" id="ARBA00023136"/>
    </source>
</evidence>
<evidence type="ECO:0000313" key="11">
    <source>
        <dbReference type="EMBL" id="KAI5617782.1"/>
    </source>
</evidence>
<evidence type="ECO:0000256" key="4">
    <source>
        <dbReference type="ARBA" id="ARBA00022692"/>
    </source>
</evidence>
<dbReference type="GO" id="GO:0032580">
    <property type="term" value="C:Golgi cisterna membrane"/>
    <property type="evidence" value="ECO:0007669"/>
    <property type="project" value="UniProtKB-SubCell"/>
</dbReference>
<proteinExistence type="inferred from homology"/>
<keyword evidence="8" id="KW-0472">Membrane</keyword>
<feature type="domain" description="PA14" evidence="10">
    <location>
        <begin position="5"/>
        <end position="166"/>
    </location>
</feature>
<dbReference type="InterPro" id="IPR008428">
    <property type="entry name" value="Chond_GalNAc"/>
</dbReference>
<keyword evidence="12" id="KW-1185">Reference proteome</keyword>
<evidence type="ECO:0000256" key="9">
    <source>
        <dbReference type="RuleBase" id="RU364016"/>
    </source>
</evidence>
<dbReference type="Pfam" id="PF05679">
    <property type="entry name" value="CHGN"/>
    <property type="match status" value="1"/>
</dbReference>
<dbReference type="SUPFAM" id="SSF56988">
    <property type="entry name" value="Anthrax protective antigen"/>
    <property type="match status" value="1"/>
</dbReference>
<dbReference type="SUPFAM" id="SSF53448">
    <property type="entry name" value="Nucleotide-diphospho-sugar transferases"/>
    <property type="match status" value="1"/>
</dbReference>
<dbReference type="InterPro" id="IPR051227">
    <property type="entry name" value="CS_glycosyltransferase"/>
</dbReference>
<name>A0AAD5ALP1_SILAS</name>
<evidence type="ECO:0000256" key="7">
    <source>
        <dbReference type="ARBA" id="ARBA00023034"/>
    </source>
</evidence>
<comment type="catalytic activity">
    <reaction evidence="9">
        <text>an N-acetyl-beta-D-glucosaminyl derivative + UDP-N-acetyl-alpha-D-galactosamine = an N-acetyl-beta-D-galactosaminyl-(1-&gt;4)-N-acetyl-beta-D-glucosaminyl derivative + UDP + H(+)</text>
        <dbReference type="Rhea" id="RHEA:20493"/>
        <dbReference type="ChEBI" id="CHEBI:15378"/>
        <dbReference type="ChEBI" id="CHEBI:58223"/>
        <dbReference type="ChEBI" id="CHEBI:61631"/>
        <dbReference type="ChEBI" id="CHEBI:67138"/>
        <dbReference type="ChEBI" id="CHEBI:138027"/>
        <dbReference type="EC" id="2.4.1.244"/>
    </reaction>
</comment>
<dbReference type="GO" id="GO:0033842">
    <property type="term" value="F:N-acetyl-beta-glucosaminyl-derivative 4-beta-N-acetylgalactosaminyltransferase activity"/>
    <property type="evidence" value="ECO:0007669"/>
    <property type="project" value="UniProtKB-EC"/>
</dbReference>
<protein>
    <recommendedName>
        <fullName evidence="9">Beta-1,4-N-acetylgalactosaminyltransferase</fullName>
        <ecNumber evidence="9">2.4.1.244</ecNumber>
    </recommendedName>
</protein>
<comment type="subcellular location">
    <subcellularLocation>
        <location evidence="1 9">Golgi apparatus</location>
        <location evidence="1 9">Golgi stack membrane</location>
        <topology evidence="1 9">Single-pass type II membrane protein</topology>
    </subcellularLocation>
</comment>
<reference evidence="11" key="1">
    <citation type="submission" date="2018-07" db="EMBL/GenBank/DDBJ databases">
        <title>Comparative genomics of catfishes provides insights into carnivory and benthic adaptation.</title>
        <authorList>
            <person name="Zhang Y."/>
            <person name="Wang D."/>
            <person name="Peng Z."/>
            <person name="Zheng S."/>
            <person name="Shao F."/>
            <person name="Tao W."/>
        </authorList>
    </citation>
    <scope>NUCLEOTIDE SEQUENCE</scope>
    <source>
        <strain evidence="11">Chongqing</strain>
    </source>
</reference>
<dbReference type="PANTHER" id="PTHR12369">
    <property type="entry name" value="CHONDROITIN SYNTHASE"/>
    <property type="match status" value="1"/>
</dbReference>
<sequence>LSFKQFLGQVNMHIFEDWCGGSVDQLRKNEMFPEFPHSRTTIRRLAVHSGGESYGLRIFGYINPRKSGEYIFAIASDDNSEFWLSSDQSIKNIKLMAFLGKTGNEWAVPGEYDKFASQTSEPVKLSKKQRYYFEIIYKQNEEMDHLELAWRLNKEDSDFEVITAEYLSLYSDESSAMAVESHIIPHTAASQRINPDSNSKPETDMVKEDPRDISYKIPLLPESHLRNVFPKCFSYPIYIYENSTINRYDGVRHVRYTSVYPNDYTRLTNENKKAQICFYQKDEAYEQGGGFHPYIKLEENGDEEPKINQPNWQQVINVKPVNFHSKQSNIAVDNCKRAGNIIMYQKDVMPVIKALRNQLKLDTKTRDLVLKKVMNVEKKTKAGVGSRYLLEMMMEDKEGKNVLISKYFYTTSSQINSELPGLCIPTDFTWNPKAMVNVILTVKNQGKWVMYFIREMEKVYQVTGDKNFNVIITDFKSSDIDIEKELKNAKIPSYQFKSLDGNFGKSYGIQAGIDLVKDDNSILFLCDLHIHFPPSILDQVRKHSILGKAVYAPIVMRLECGATVKAPTGFWETEGYGLLGIYKSDMVQVGGMNFNDYKEAWGGEDWELLDRIVIHKLEVERLHLRNFLHFYHSKRGMW</sequence>
<keyword evidence="3 9" id="KW-0808">Transferase</keyword>
<dbReference type="InterPro" id="IPR037524">
    <property type="entry name" value="PA14/GLEYA"/>
</dbReference>
<dbReference type="Pfam" id="PF07691">
    <property type="entry name" value="PA14"/>
    <property type="match status" value="1"/>
</dbReference>